<name>A0A6J2P8P5_COTGO</name>
<accession>A0A6J2P8P5</accession>
<evidence type="ECO:0000313" key="2">
    <source>
        <dbReference type="RefSeq" id="XP_029281734.1"/>
    </source>
</evidence>
<dbReference type="RefSeq" id="XP_029281734.1">
    <property type="nucleotide sequence ID" value="XM_029425874.1"/>
</dbReference>
<protein>
    <submittedName>
        <fullName evidence="2">Uncharacterized protein LOC115003936</fullName>
    </submittedName>
</protein>
<gene>
    <name evidence="2" type="primary">LOC115003936</name>
</gene>
<dbReference type="OrthoDB" id="8964156at2759"/>
<reference evidence="2" key="1">
    <citation type="submission" date="2025-08" db="UniProtKB">
        <authorList>
            <consortium name="RefSeq"/>
        </authorList>
    </citation>
    <scope>IDENTIFICATION</scope>
</reference>
<keyword evidence="1" id="KW-1185">Reference proteome</keyword>
<organism evidence="1 2">
    <name type="scientific">Cottoperca gobio</name>
    <name type="common">Frogmouth</name>
    <name type="synonym">Aphritis gobio</name>
    <dbReference type="NCBI Taxonomy" id="56716"/>
    <lineage>
        <taxon>Eukaryota</taxon>
        <taxon>Metazoa</taxon>
        <taxon>Chordata</taxon>
        <taxon>Craniata</taxon>
        <taxon>Vertebrata</taxon>
        <taxon>Euteleostomi</taxon>
        <taxon>Actinopterygii</taxon>
        <taxon>Neopterygii</taxon>
        <taxon>Teleostei</taxon>
        <taxon>Neoteleostei</taxon>
        <taxon>Acanthomorphata</taxon>
        <taxon>Eupercaria</taxon>
        <taxon>Perciformes</taxon>
        <taxon>Notothenioidei</taxon>
        <taxon>Bovichtidae</taxon>
        <taxon>Cottoperca</taxon>
    </lineage>
</organism>
<dbReference type="GeneID" id="115003936"/>
<evidence type="ECO:0000313" key="1">
    <source>
        <dbReference type="Proteomes" id="UP000504630"/>
    </source>
</evidence>
<dbReference type="KEGG" id="cgob:115003936"/>
<sequence length="221" mass="24777">MAIKTKVPKKERNTFVMFTKGTGPCKNLNSCLRMAWAELRIGGNVSFTLIRTALAHYAKKTTDVTARKRVADFMCHDVTTADCFYARCPDVKEAMAIRSLIRDSLRTEERAGPSTAVVASFTPLGGGTCVEEINMTSVRECPVCLNEYSQLGKHLRQTHRVKNETERKILLKLGSGRTDVRTEPCGVGGCQYQGSRLDRHIRDIHSEMTVEAREEMMKTTK</sequence>
<proteinExistence type="predicted"/>
<dbReference type="Proteomes" id="UP000504630">
    <property type="component" value="Chromosome 24"/>
</dbReference>
<dbReference type="InParanoid" id="A0A6J2P8P5"/>
<dbReference type="AlphaFoldDB" id="A0A6J2P8P5"/>